<feature type="compositionally biased region" description="Low complexity" evidence="1">
    <location>
        <begin position="50"/>
        <end position="64"/>
    </location>
</feature>
<name>A0A0B5EGW5_STRA4</name>
<evidence type="ECO:0000256" key="1">
    <source>
        <dbReference type="SAM" id="MobiDB-lite"/>
    </source>
</evidence>
<gene>
    <name evidence="2" type="ORF">SLNWT_0992</name>
</gene>
<proteinExistence type="predicted"/>
<dbReference type="Proteomes" id="UP000031523">
    <property type="component" value="Chromosome"/>
</dbReference>
<keyword evidence="3" id="KW-1185">Reference proteome</keyword>
<organism evidence="2 3">
    <name type="scientific">Streptomyces albus (strain ATCC 21838 / DSM 41398 / FERM P-419 / JCM 4703 / NBRC 107858)</name>
    <dbReference type="NCBI Taxonomy" id="1081613"/>
    <lineage>
        <taxon>Bacteria</taxon>
        <taxon>Bacillati</taxon>
        <taxon>Actinomycetota</taxon>
        <taxon>Actinomycetes</taxon>
        <taxon>Kitasatosporales</taxon>
        <taxon>Streptomycetaceae</taxon>
        <taxon>Streptomyces</taxon>
    </lineage>
</organism>
<reference evidence="2 3" key="1">
    <citation type="submission" date="2015-01" db="EMBL/GenBank/DDBJ databases">
        <title>Enhanced salinomycin production by adjusting the supply of polyketide extender units in Streptomyce albus DSM 41398.</title>
        <authorList>
            <person name="Lu C."/>
        </authorList>
    </citation>
    <scope>NUCLEOTIDE SEQUENCE [LARGE SCALE GENOMIC DNA]</scope>
    <source>
        <strain evidence="3">ATCC 21838 / DSM 41398 / FERM P-419 / JCM 4703 / NBRC 107858</strain>
    </source>
</reference>
<accession>A0A0B5EGW5</accession>
<sequence>MKRPGARGRGGHHVPDGASTSGRGTGSGVPHHPPGRFTWYGTPRPAPLTGPGAAPSFASSFAGRAGDRRDPESKW</sequence>
<feature type="compositionally biased region" description="Basic residues" evidence="1">
    <location>
        <begin position="1"/>
        <end position="12"/>
    </location>
</feature>
<feature type="compositionally biased region" description="Basic and acidic residues" evidence="1">
    <location>
        <begin position="65"/>
        <end position="75"/>
    </location>
</feature>
<dbReference type="AlphaFoldDB" id="A0A0B5EGW5"/>
<feature type="region of interest" description="Disordered" evidence="1">
    <location>
        <begin position="1"/>
        <end position="75"/>
    </location>
</feature>
<evidence type="ECO:0000313" key="2">
    <source>
        <dbReference type="EMBL" id="AJE81368.1"/>
    </source>
</evidence>
<dbReference type="EMBL" id="CP010519">
    <property type="protein sequence ID" value="AJE81368.1"/>
    <property type="molecule type" value="Genomic_DNA"/>
</dbReference>
<protein>
    <submittedName>
        <fullName evidence="2">Uncharacterized protein</fullName>
    </submittedName>
</protein>
<evidence type="ECO:0000313" key="3">
    <source>
        <dbReference type="Proteomes" id="UP000031523"/>
    </source>
</evidence>
<dbReference type="KEGG" id="sals:SLNWT_0992"/>